<dbReference type="OrthoDB" id="3454616at2"/>
<dbReference type="SUPFAM" id="SSF48371">
    <property type="entry name" value="ARM repeat"/>
    <property type="match status" value="1"/>
</dbReference>
<dbReference type="AlphaFoldDB" id="A0A2N9BIQ7"/>
<evidence type="ECO:0000313" key="1">
    <source>
        <dbReference type="EMBL" id="SOR83233.1"/>
    </source>
</evidence>
<organism evidence="1 2">
    <name type="scientific">Streptomyces chartreusis NRRL 3882</name>
    <dbReference type="NCBI Taxonomy" id="1079985"/>
    <lineage>
        <taxon>Bacteria</taxon>
        <taxon>Bacillati</taxon>
        <taxon>Actinomycetota</taxon>
        <taxon>Actinomycetes</taxon>
        <taxon>Kitasatosporales</taxon>
        <taxon>Streptomycetaceae</taxon>
        <taxon>Streptomyces</taxon>
    </lineage>
</organism>
<proteinExistence type="predicted"/>
<reference evidence="2" key="1">
    <citation type="submission" date="2017-11" db="EMBL/GenBank/DDBJ databases">
        <authorList>
            <person name="Wibberg D."/>
        </authorList>
    </citation>
    <scope>NUCLEOTIDE SEQUENCE [LARGE SCALE GENOMIC DNA]</scope>
</reference>
<dbReference type="InterPro" id="IPR016024">
    <property type="entry name" value="ARM-type_fold"/>
</dbReference>
<protein>
    <recommendedName>
        <fullName evidence="3">HEAT repeat</fullName>
    </recommendedName>
</protein>
<evidence type="ECO:0000313" key="2">
    <source>
        <dbReference type="Proteomes" id="UP000235464"/>
    </source>
</evidence>
<name>A0A2N9BIQ7_STRCX</name>
<gene>
    <name evidence="1" type="ORF">SCNRRL3882_6679</name>
</gene>
<accession>A0A2N9BIQ7</accession>
<evidence type="ECO:0008006" key="3">
    <source>
        <dbReference type="Google" id="ProtNLM"/>
    </source>
</evidence>
<dbReference type="RefSeq" id="WP_010046317.1">
    <property type="nucleotide sequence ID" value="NZ_LT962942.1"/>
</dbReference>
<dbReference type="EMBL" id="LT963352">
    <property type="protein sequence ID" value="SOR83233.1"/>
    <property type="molecule type" value="Genomic_DNA"/>
</dbReference>
<sequence>MFDPVIAPSGTLLGLLQRGRGDGTLHALTAPRPEALAALNHCVLRDPRHDWQVENRSLYYARLFLDLNGELDAVEAHLFDAEDVLDTDESRTGLALAVLGHLASYGRRDALELLRRYAAHGSNWAWALDELALRDDDAGLRALAAPVLARFPADPEGDAELAAAVRDAFEPRPWRLWAEDPRESVAARVRAAHETGCFDRWQRQMRPAGPRPGWSVQAVFEWAQQGLERGAALHVPAARCLTAVAGPEDRAEIVQAAKDGGDGARCTALRYLADGNDPDALGLIEGAVATGSTVVVDAAVDAFERMRSLAAVDQARGWARRPDALGAAAGRVLACRGGAQDRDLVLAALREAVRGDGPDAPTLWTLVDGAGRLGIACAAPVLRHIYRETASSHLRGRAARALAATDPSFATGFAVECLWDCEETTREIAARHAETGDARVVERLRRLAADPAEEAEVQTAVRSRIGPEETAV</sequence>
<keyword evidence="2" id="KW-1185">Reference proteome</keyword>
<dbReference type="Proteomes" id="UP000235464">
    <property type="component" value="Chromosome I"/>
</dbReference>